<reference evidence="2 3" key="1">
    <citation type="journal article" date="2019" name="Commun. Biol.">
        <title>The bagworm genome reveals a unique fibroin gene that provides high tensile strength.</title>
        <authorList>
            <person name="Kono N."/>
            <person name="Nakamura H."/>
            <person name="Ohtoshi R."/>
            <person name="Tomita M."/>
            <person name="Numata K."/>
            <person name="Arakawa K."/>
        </authorList>
    </citation>
    <scope>NUCLEOTIDE SEQUENCE [LARGE SCALE GENOMIC DNA]</scope>
</reference>
<protein>
    <submittedName>
        <fullName evidence="2">Uncharacterized protein</fullName>
    </submittedName>
</protein>
<dbReference type="Proteomes" id="UP000299102">
    <property type="component" value="Unassembled WGS sequence"/>
</dbReference>
<feature type="region of interest" description="Disordered" evidence="1">
    <location>
        <begin position="1"/>
        <end position="26"/>
    </location>
</feature>
<dbReference type="AlphaFoldDB" id="A0A4C1W578"/>
<dbReference type="OrthoDB" id="10050074at2759"/>
<keyword evidence="3" id="KW-1185">Reference proteome</keyword>
<evidence type="ECO:0000313" key="3">
    <source>
        <dbReference type="Proteomes" id="UP000299102"/>
    </source>
</evidence>
<sequence length="74" mass="8537">MHKAADDVRGVSLRPRRSKHTLPTPDSVKQLLQKSLQRTLSAVFYEAPLLHYFIRRPRSVLSDPPDELTLRSKD</sequence>
<dbReference type="EMBL" id="BGZK01000479">
    <property type="protein sequence ID" value="GBP46221.1"/>
    <property type="molecule type" value="Genomic_DNA"/>
</dbReference>
<evidence type="ECO:0000313" key="2">
    <source>
        <dbReference type="EMBL" id="GBP46221.1"/>
    </source>
</evidence>
<name>A0A4C1W578_EUMVA</name>
<proteinExistence type="predicted"/>
<accession>A0A4C1W578</accession>
<comment type="caution">
    <text evidence="2">The sequence shown here is derived from an EMBL/GenBank/DDBJ whole genome shotgun (WGS) entry which is preliminary data.</text>
</comment>
<organism evidence="2 3">
    <name type="scientific">Eumeta variegata</name>
    <name type="common">Bagworm moth</name>
    <name type="synonym">Eumeta japonica</name>
    <dbReference type="NCBI Taxonomy" id="151549"/>
    <lineage>
        <taxon>Eukaryota</taxon>
        <taxon>Metazoa</taxon>
        <taxon>Ecdysozoa</taxon>
        <taxon>Arthropoda</taxon>
        <taxon>Hexapoda</taxon>
        <taxon>Insecta</taxon>
        <taxon>Pterygota</taxon>
        <taxon>Neoptera</taxon>
        <taxon>Endopterygota</taxon>
        <taxon>Lepidoptera</taxon>
        <taxon>Glossata</taxon>
        <taxon>Ditrysia</taxon>
        <taxon>Tineoidea</taxon>
        <taxon>Psychidae</taxon>
        <taxon>Oiketicinae</taxon>
        <taxon>Eumeta</taxon>
    </lineage>
</organism>
<evidence type="ECO:0000256" key="1">
    <source>
        <dbReference type="SAM" id="MobiDB-lite"/>
    </source>
</evidence>
<gene>
    <name evidence="2" type="ORF">EVAR_82220_1</name>
</gene>